<dbReference type="Pfam" id="PF07394">
    <property type="entry name" value="DUF1501"/>
    <property type="match status" value="1"/>
</dbReference>
<dbReference type="OrthoDB" id="9779968at2"/>
<sequence length="565" mass="63054">MKRRDFLTKLPALALPFVINGTYFNILADTLSPLQRLAANCPNDRVLIILQLHGGNDGINMLLPVSDYDRYYNVRANIAIPDKGARAFIRLDSTLANTDQIGLHPDMVGVKSMYDQGLVRMIQGVSYENHNQSHFRGRDILFMGGGSSDYLTSGWAGRYLKNNYAPDVYPADFPNANMPDPLALEFNDDLSLVFHQDDNIPTSIAIDDPESFFDLVDTLPGYNDKPGIDARGIPPASVANSPYGKEMNWILNLEEKSDEYHSRILQVYNKGKATDPNISYPVSYPLNAPKQRVKNPLSAKLKIIANLIQGGSKTKIYLIRMGGFDTHAQQVETTSATMGNHAALMYHISSAMRAFQDDLKARSIDERVLTMTTSEFGRRIYSNGSYGTDHGIGAPMMLFGKGVVPGLSGTNPDLTQDNVAMQFDYRQVYASILKDWMCVDASLVDNEFGILWGNYPGRGTTLPIINNNLISSVNDFVRDRFYMNNCYPNPAVNFTDITFYINTSCVVTISLHDSTGKLIKNIVSETYPVGESKVSVDLREIKAGMYFYQIETSYFKDAKKIVIQK</sequence>
<reference evidence="2 3" key="1">
    <citation type="journal article" date="2007" name="Appl. Environ. Microbiol.">
        <title>Genome sequence of the cellulolytic gliding bacterium Cytophaga hutchinsonii.</title>
        <authorList>
            <person name="Xie G."/>
            <person name="Bruce D.C."/>
            <person name="Challacombe J.F."/>
            <person name="Chertkov O."/>
            <person name="Detter J.C."/>
            <person name="Gilna P."/>
            <person name="Han C.S."/>
            <person name="Lucas S."/>
            <person name="Misra M."/>
            <person name="Myers G.L."/>
            <person name="Richardson P."/>
            <person name="Tapia R."/>
            <person name="Thayer N."/>
            <person name="Thompson L.S."/>
            <person name="Brettin T.S."/>
            <person name="Henrissat B."/>
            <person name="Wilson D.B."/>
            <person name="McBride M.J."/>
        </authorList>
    </citation>
    <scope>NUCLEOTIDE SEQUENCE [LARGE SCALE GENOMIC DNA]</scope>
    <source>
        <strain evidence="3">ATCC 33406 / DSM 1761 / CIP 103989 / NBRC 15051 / NCIMB 9469 / D465</strain>
    </source>
</reference>
<dbReference type="InterPro" id="IPR010869">
    <property type="entry name" value="DUF1501"/>
</dbReference>
<dbReference type="AlphaFoldDB" id="A0A6N4SVW4"/>
<dbReference type="PANTHER" id="PTHR43737:SF1">
    <property type="entry name" value="DUF1501 DOMAIN-CONTAINING PROTEIN"/>
    <property type="match status" value="1"/>
</dbReference>
<dbReference type="PANTHER" id="PTHR43737">
    <property type="entry name" value="BLL7424 PROTEIN"/>
    <property type="match status" value="1"/>
</dbReference>
<evidence type="ECO:0000313" key="2">
    <source>
        <dbReference type="EMBL" id="ABG60600.1"/>
    </source>
</evidence>
<evidence type="ECO:0000259" key="1">
    <source>
        <dbReference type="Pfam" id="PF18962"/>
    </source>
</evidence>
<name>A0A6N4SVW4_CYTH3</name>
<keyword evidence="3" id="KW-1185">Reference proteome</keyword>
<dbReference type="InterPro" id="IPR026444">
    <property type="entry name" value="Secre_tail"/>
</dbReference>
<organism evidence="2 3">
    <name type="scientific">Cytophaga hutchinsonii (strain ATCC 33406 / DSM 1761 / CIP 103989 / NBRC 15051 / NCIMB 9469 / D465)</name>
    <dbReference type="NCBI Taxonomy" id="269798"/>
    <lineage>
        <taxon>Bacteria</taxon>
        <taxon>Pseudomonadati</taxon>
        <taxon>Bacteroidota</taxon>
        <taxon>Cytophagia</taxon>
        <taxon>Cytophagales</taxon>
        <taxon>Cytophagaceae</taxon>
        <taxon>Cytophaga</taxon>
    </lineage>
</organism>
<gene>
    <name evidence="2" type="ordered locus">CHU_3364</name>
</gene>
<dbReference type="KEGG" id="chu:CHU_3364"/>
<proteinExistence type="predicted"/>
<feature type="domain" description="Secretion system C-terminal sorting" evidence="1">
    <location>
        <begin position="487"/>
        <end position="563"/>
    </location>
</feature>
<dbReference type="Proteomes" id="UP000001822">
    <property type="component" value="Chromosome"/>
</dbReference>
<protein>
    <recommendedName>
        <fullName evidence="1">Secretion system C-terminal sorting domain-containing protein</fullName>
    </recommendedName>
</protein>
<dbReference type="NCBIfam" id="TIGR04183">
    <property type="entry name" value="Por_Secre_tail"/>
    <property type="match status" value="1"/>
</dbReference>
<dbReference type="Pfam" id="PF18962">
    <property type="entry name" value="Por_Secre_tail"/>
    <property type="match status" value="1"/>
</dbReference>
<dbReference type="RefSeq" id="WP_011586708.1">
    <property type="nucleotide sequence ID" value="NC_008255.1"/>
</dbReference>
<dbReference type="EMBL" id="CP000383">
    <property type="protein sequence ID" value="ABG60600.1"/>
    <property type="molecule type" value="Genomic_DNA"/>
</dbReference>
<accession>A0A6N4SVW4</accession>
<evidence type="ECO:0000313" key="3">
    <source>
        <dbReference type="Proteomes" id="UP000001822"/>
    </source>
</evidence>